<dbReference type="KEGG" id="och:CES85_5647"/>
<dbReference type="Proteomes" id="UP000215256">
    <property type="component" value="Chromosome 2"/>
</dbReference>
<dbReference type="EMBL" id="CP022603">
    <property type="protein sequence ID" value="ASV84843.1"/>
    <property type="molecule type" value="Genomic_DNA"/>
</dbReference>
<reference evidence="1 2" key="1">
    <citation type="submission" date="2017-07" db="EMBL/GenBank/DDBJ databases">
        <title>Phylogenetic study on the rhizospheric bacterium Ochrobactrum sp. A44.</title>
        <authorList>
            <person name="Krzyzanowska D.M."/>
            <person name="Ossowicki A."/>
            <person name="Rajewska M."/>
            <person name="Maciag T."/>
            <person name="Kaczynski Z."/>
            <person name="Czerwicka M."/>
            <person name="Jafra S."/>
        </authorList>
    </citation>
    <scope>NUCLEOTIDE SEQUENCE [LARGE SCALE GENOMIC DNA]</scope>
    <source>
        <strain evidence="1 2">A44</strain>
    </source>
</reference>
<dbReference type="RefSeq" id="WP_280523376.1">
    <property type="nucleotide sequence ID" value="NZ_CP022603.1"/>
</dbReference>
<proteinExistence type="predicted"/>
<protein>
    <submittedName>
        <fullName evidence="1">Zinc-binding dehydrogenase family protein</fullName>
    </submittedName>
</protein>
<sequence length="106" mass="11774">MLISIAGPPDPAFAETVNANWLVKQFIRFGSYSIRKKARALGIDYSFLFMRPEGDQLTEIGRLIEVGALRPVIDSEFVFEETVAALERSASGRARGKVVIRRTESA</sequence>
<evidence type="ECO:0000313" key="2">
    <source>
        <dbReference type="Proteomes" id="UP000215256"/>
    </source>
</evidence>
<dbReference type="Pfam" id="PF13602">
    <property type="entry name" value="ADH_zinc_N_2"/>
    <property type="match status" value="1"/>
</dbReference>
<organism evidence="1 2">
    <name type="scientific">Ochrobactrum quorumnocens</name>
    <dbReference type="NCBI Taxonomy" id="271865"/>
    <lineage>
        <taxon>Bacteria</taxon>
        <taxon>Pseudomonadati</taxon>
        <taxon>Pseudomonadota</taxon>
        <taxon>Alphaproteobacteria</taxon>
        <taxon>Hyphomicrobiales</taxon>
        <taxon>Brucellaceae</taxon>
        <taxon>Brucella/Ochrobactrum group</taxon>
        <taxon>Ochrobactrum</taxon>
    </lineage>
</organism>
<name>A0A248UDE7_9HYPH</name>
<dbReference type="PANTHER" id="PTHR11695">
    <property type="entry name" value="ALCOHOL DEHYDROGENASE RELATED"/>
    <property type="match status" value="1"/>
</dbReference>
<dbReference type="Gene3D" id="3.90.180.10">
    <property type="entry name" value="Medium-chain alcohol dehydrogenases, catalytic domain"/>
    <property type="match status" value="1"/>
</dbReference>
<dbReference type="AlphaFoldDB" id="A0A248UDE7"/>
<accession>A0A248UDE7</accession>
<dbReference type="Gene3D" id="3.40.50.720">
    <property type="entry name" value="NAD(P)-binding Rossmann-like Domain"/>
    <property type="match status" value="1"/>
</dbReference>
<gene>
    <name evidence="1" type="ORF">CES85_5647</name>
</gene>
<dbReference type="InterPro" id="IPR050700">
    <property type="entry name" value="YIM1/Zinc_Alcohol_DH_Fams"/>
</dbReference>
<evidence type="ECO:0000313" key="1">
    <source>
        <dbReference type="EMBL" id="ASV84843.1"/>
    </source>
</evidence>
<dbReference type="PANTHER" id="PTHR11695:SF294">
    <property type="entry name" value="RETICULON-4-INTERACTING PROTEIN 1, MITOCHONDRIAL"/>
    <property type="match status" value="1"/>
</dbReference>